<evidence type="ECO:0000313" key="1">
    <source>
        <dbReference type="EMBL" id="KUG15722.1"/>
    </source>
</evidence>
<reference evidence="1" key="1">
    <citation type="journal article" date="2015" name="Proc. Natl. Acad. Sci. U.S.A.">
        <title>Networks of energetic and metabolic interactions define dynamics in microbial communities.</title>
        <authorList>
            <person name="Embree M."/>
            <person name="Liu J.K."/>
            <person name="Al-Bassam M.M."/>
            <person name="Zengler K."/>
        </authorList>
    </citation>
    <scope>NUCLEOTIDE SEQUENCE</scope>
</reference>
<dbReference type="AlphaFoldDB" id="A0A0W8F494"/>
<protein>
    <submittedName>
        <fullName evidence="1">Uncharacterized protein</fullName>
    </submittedName>
</protein>
<accession>A0A0W8F494</accession>
<organism evidence="1">
    <name type="scientific">hydrocarbon metagenome</name>
    <dbReference type="NCBI Taxonomy" id="938273"/>
    <lineage>
        <taxon>unclassified sequences</taxon>
        <taxon>metagenomes</taxon>
        <taxon>ecological metagenomes</taxon>
    </lineage>
</organism>
<sequence length="62" mass="6846">MIRHGRRTGQSILSSIRAPPACERSLTLNAGLIDPGIQDEMFFRIDQSLHGLIRARGISGEE</sequence>
<name>A0A0W8F494_9ZZZZ</name>
<dbReference type="EMBL" id="LNQE01001537">
    <property type="protein sequence ID" value="KUG15722.1"/>
    <property type="molecule type" value="Genomic_DNA"/>
</dbReference>
<comment type="caution">
    <text evidence="1">The sequence shown here is derived from an EMBL/GenBank/DDBJ whole genome shotgun (WGS) entry which is preliminary data.</text>
</comment>
<gene>
    <name evidence="1" type="ORF">ASZ90_014644</name>
</gene>
<proteinExistence type="predicted"/>